<reference evidence="3 4" key="1">
    <citation type="journal article" date="2019" name="Nat. Ecol. Evol.">
        <title>Megaphylogeny resolves global patterns of mushroom evolution.</title>
        <authorList>
            <person name="Varga T."/>
            <person name="Krizsan K."/>
            <person name="Foldi C."/>
            <person name="Dima B."/>
            <person name="Sanchez-Garcia M."/>
            <person name="Sanchez-Ramirez S."/>
            <person name="Szollosi G.J."/>
            <person name="Szarkandi J.G."/>
            <person name="Papp V."/>
            <person name="Albert L."/>
            <person name="Andreopoulos W."/>
            <person name="Angelini C."/>
            <person name="Antonin V."/>
            <person name="Barry K.W."/>
            <person name="Bougher N.L."/>
            <person name="Buchanan P."/>
            <person name="Buyck B."/>
            <person name="Bense V."/>
            <person name="Catcheside P."/>
            <person name="Chovatia M."/>
            <person name="Cooper J."/>
            <person name="Damon W."/>
            <person name="Desjardin D."/>
            <person name="Finy P."/>
            <person name="Geml J."/>
            <person name="Haridas S."/>
            <person name="Hughes K."/>
            <person name="Justo A."/>
            <person name="Karasinski D."/>
            <person name="Kautmanova I."/>
            <person name="Kiss B."/>
            <person name="Kocsube S."/>
            <person name="Kotiranta H."/>
            <person name="LaButti K.M."/>
            <person name="Lechner B.E."/>
            <person name="Liimatainen K."/>
            <person name="Lipzen A."/>
            <person name="Lukacs Z."/>
            <person name="Mihaltcheva S."/>
            <person name="Morgado L.N."/>
            <person name="Niskanen T."/>
            <person name="Noordeloos M.E."/>
            <person name="Ohm R.A."/>
            <person name="Ortiz-Santana B."/>
            <person name="Ovrebo C."/>
            <person name="Racz N."/>
            <person name="Riley R."/>
            <person name="Savchenko A."/>
            <person name="Shiryaev A."/>
            <person name="Soop K."/>
            <person name="Spirin V."/>
            <person name="Szebenyi C."/>
            <person name="Tomsovsky M."/>
            <person name="Tulloss R.E."/>
            <person name="Uehling J."/>
            <person name="Grigoriev I.V."/>
            <person name="Vagvolgyi C."/>
            <person name="Papp T."/>
            <person name="Martin F.M."/>
            <person name="Miettinen O."/>
            <person name="Hibbett D.S."/>
            <person name="Nagy L.G."/>
        </authorList>
    </citation>
    <scope>NUCLEOTIDE SEQUENCE [LARGE SCALE GENOMIC DNA]</scope>
    <source>
        <strain evidence="3 4">CBS 121175</strain>
    </source>
</reference>
<dbReference type="OrthoDB" id="3058970at2759"/>
<accession>A0A5C3L0J2</accession>
<protein>
    <recommendedName>
        <fullName evidence="5">Ig-like domain-containing protein</fullName>
    </recommendedName>
</protein>
<evidence type="ECO:0000313" key="3">
    <source>
        <dbReference type="EMBL" id="TFK26307.1"/>
    </source>
</evidence>
<evidence type="ECO:0000256" key="2">
    <source>
        <dbReference type="SAM" id="SignalP"/>
    </source>
</evidence>
<feature type="chain" id="PRO_5023107195" description="Ig-like domain-containing protein" evidence="2">
    <location>
        <begin position="23"/>
        <end position="226"/>
    </location>
</feature>
<feature type="signal peptide" evidence="2">
    <location>
        <begin position="1"/>
        <end position="22"/>
    </location>
</feature>
<proteinExistence type="predicted"/>
<dbReference type="Proteomes" id="UP000307440">
    <property type="component" value="Unassembled WGS sequence"/>
</dbReference>
<evidence type="ECO:0000313" key="4">
    <source>
        <dbReference type="Proteomes" id="UP000307440"/>
    </source>
</evidence>
<evidence type="ECO:0000256" key="1">
    <source>
        <dbReference type="SAM" id="MobiDB-lite"/>
    </source>
</evidence>
<keyword evidence="2" id="KW-0732">Signal</keyword>
<dbReference type="AlphaFoldDB" id="A0A5C3L0J2"/>
<name>A0A5C3L0J2_COPMA</name>
<sequence length="226" mass="24047">MLSQIPVYQLVLLLLAASISNAAFTTNTSDPNWNSGTVAQHSNGNWCFFPEPRPDNIIFCKGNPEEVTSVLIAHTQTATTSVNYYKPGSPAVRLGGPEWPVDTSDGNVYLCLTGQASDGKYVSKCSLVTSDNEIGFTPGCERLEPQVNDVTDGCYTRSTASRGPPKPAQETYTAKEWDASRVTSESARRGGGSVSVGGHATGTNYRLVYVTALLASCGVLGAVSLW</sequence>
<organism evidence="3 4">
    <name type="scientific">Coprinopsis marcescibilis</name>
    <name type="common">Agaric fungus</name>
    <name type="synonym">Psathyrella marcescibilis</name>
    <dbReference type="NCBI Taxonomy" id="230819"/>
    <lineage>
        <taxon>Eukaryota</taxon>
        <taxon>Fungi</taxon>
        <taxon>Dikarya</taxon>
        <taxon>Basidiomycota</taxon>
        <taxon>Agaricomycotina</taxon>
        <taxon>Agaricomycetes</taxon>
        <taxon>Agaricomycetidae</taxon>
        <taxon>Agaricales</taxon>
        <taxon>Agaricineae</taxon>
        <taxon>Psathyrellaceae</taxon>
        <taxon>Coprinopsis</taxon>
    </lineage>
</organism>
<keyword evidence="4" id="KW-1185">Reference proteome</keyword>
<gene>
    <name evidence="3" type="ORF">FA15DRAFT_755157</name>
</gene>
<feature type="region of interest" description="Disordered" evidence="1">
    <location>
        <begin position="156"/>
        <end position="195"/>
    </location>
</feature>
<evidence type="ECO:0008006" key="5">
    <source>
        <dbReference type="Google" id="ProtNLM"/>
    </source>
</evidence>
<dbReference type="EMBL" id="ML210176">
    <property type="protein sequence ID" value="TFK26307.1"/>
    <property type="molecule type" value="Genomic_DNA"/>
</dbReference>